<dbReference type="Gene3D" id="2.60.120.10">
    <property type="entry name" value="Jelly Rolls"/>
    <property type="match status" value="1"/>
</dbReference>
<proteinExistence type="predicted"/>
<dbReference type="EMBL" id="CAUWAG010000020">
    <property type="protein sequence ID" value="CAJ2512758.1"/>
    <property type="molecule type" value="Genomic_DNA"/>
</dbReference>
<dbReference type="SUPFAM" id="SSF51182">
    <property type="entry name" value="RmlC-like cupins"/>
    <property type="match status" value="1"/>
</dbReference>
<gene>
    <name evidence="1" type="ORF">KHLLAP_LOCUS13226</name>
</gene>
<evidence type="ECO:0000313" key="2">
    <source>
        <dbReference type="Proteomes" id="UP001295740"/>
    </source>
</evidence>
<evidence type="ECO:0000313" key="1">
    <source>
        <dbReference type="EMBL" id="CAJ2512758.1"/>
    </source>
</evidence>
<dbReference type="InterPro" id="IPR014710">
    <property type="entry name" value="RmlC-like_jellyroll"/>
</dbReference>
<organism evidence="1 2">
    <name type="scientific">Anthostomella pinea</name>
    <dbReference type="NCBI Taxonomy" id="933095"/>
    <lineage>
        <taxon>Eukaryota</taxon>
        <taxon>Fungi</taxon>
        <taxon>Dikarya</taxon>
        <taxon>Ascomycota</taxon>
        <taxon>Pezizomycotina</taxon>
        <taxon>Sordariomycetes</taxon>
        <taxon>Xylariomycetidae</taxon>
        <taxon>Xylariales</taxon>
        <taxon>Xylariaceae</taxon>
        <taxon>Anthostomella</taxon>
    </lineage>
</organism>
<sequence length="200" mass="22430">MSARTRTAEQSIFKRPAPSAVTYDLSVPDQATIRLPPDSTWTSGPHWHDNHTEFLQVLSGHAEIRLSGTMMPSVSAIDGVVIVPRGTVHEWRRSPSAGLDDELVVKEWTDPKDGQKEAFFKNLNGIILDAISAGDGSWRMRTLDLELRNLFWRMDNWPEFLSPSWPGWIQGAMTRFLLLGSVIVGKVLGCRGSYEEYCST</sequence>
<keyword evidence="2" id="KW-1185">Reference proteome</keyword>
<reference evidence="1" key="1">
    <citation type="submission" date="2023-10" db="EMBL/GenBank/DDBJ databases">
        <authorList>
            <person name="Hackl T."/>
        </authorList>
    </citation>
    <scope>NUCLEOTIDE SEQUENCE</scope>
</reference>
<name>A0AAI8VX99_9PEZI</name>
<accession>A0AAI8VX99</accession>
<dbReference type="InterPro" id="IPR011051">
    <property type="entry name" value="RmlC_Cupin_sf"/>
</dbReference>
<protein>
    <submittedName>
        <fullName evidence="1">Uu.00g008770.m01.CDS01</fullName>
    </submittedName>
</protein>
<dbReference type="Proteomes" id="UP001295740">
    <property type="component" value="Unassembled WGS sequence"/>
</dbReference>
<dbReference type="AlphaFoldDB" id="A0AAI8VX99"/>
<comment type="caution">
    <text evidence="1">The sequence shown here is derived from an EMBL/GenBank/DDBJ whole genome shotgun (WGS) entry which is preliminary data.</text>
</comment>